<dbReference type="InterPro" id="IPR005561">
    <property type="entry name" value="ANTAR"/>
</dbReference>
<dbReference type="PROSITE" id="PS50921">
    <property type="entry name" value="ANTAR"/>
    <property type="match status" value="1"/>
</dbReference>
<dbReference type="InterPro" id="IPR003018">
    <property type="entry name" value="GAF"/>
</dbReference>
<evidence type="ECO:0000256" key="3">
    <source>
        <dbReference type="ARBA" id="ARBA00023015"/>
    </source>
</evidence>
<dbReference type="PIRSF" id="PIRSF036625">
    <property type="entry name" value="GAF_ANTAR"/>
    <property type="match status" value="1"/>
</dbReference>
<dbReference type="SMART" id="SM01012">
    <property type="entry name" value="ANTAR"/>
    <property type="match status" value="1"/>
</dbReference>
<evidence type="ECO:0000313" key="7">
    <source>
        <dbReference type="Proteomes" id="UP000221011"/>
    </source>
</evidence>
<keyword evidence="1" id="KW-0808">Transferase</keyword>
<dbReference type="RefSeq" id="WP_098242740.1">
    <property type="nucleotide sequence ID" value="NZ_CP022685.1"/>
</dbReference>
<feature type="domain" description="ANTAR" evidence="5">
    <location>
        <begin position="174"/>
        <end position="235"/>
    </location>
</feature>
<dbReference type="Gene3D" id="3.30.450.40">
    <property type="match status" value="1"/>
</dbReference>
<dbReference type="InterPro" id="IPR029016">
    <property type="entry name" value="GAF-like_dom_sf"/>
</dbReference>
<dbReference type="Pfam" id="PF03861">
    <property type="entry name" value="ANTAR"/>
    <property type="match status" value="1"/>
</dbReference>
<dbReference type="GO" id="GO:0016301">
    <property type="term" value="F:kinase activity"/>
    <property type="evidence" value="ECO:0007669"/>
    <property type="project" value="UniProtKB-KW"/>
</dbReference>
<protein>
    <recommendedName>
        <fullName evidence="5">ANTAR domain-containing protein</fullName>
    </recommendedName>
</protein>
<evidence type="ECO:0000313" key="6">
    <source>
        <dbReference type="EMBL" id="ATL28009.1"/>
    </source>
</evidence>
<evidence type="ECO:0000256" key="1">
    <source>
        <dbReference type="ARBA" id="ARBA00022679"/>
    </source>
</evidence>
<keyword evidence="3" id="KW-0805">Transcription regulation</keyword>
<proteinExistence type="predicted"/>
<dbReference type="SUPFAM" id="SSF52172">
    <property type="entry name" value="CheY-like"/>
    <property type="match status" value="1"/>
</dbReference>
<organism evidence="6 7">
    <name type="scientific">Streptomyces formicae</name>
    <dbReference type="NCBI Taxonomy" id="1616117"/>
    <lineage>
        <taxon>Bacteria</taxon>
        <taxon>Bacillati</taxon>
        <taxon>Actinomycetota</taxon>
        <taxon>Actinomycetes</taxon>
        <taxon>Kitasatosporales</taxon>
        <taxon>Streptomycetaceae</taxon>
        <taxon>Streptomyces</taxon>
    </lineage>
</organism>
<evidence type="ECO:0000256" key="2">
    <source>
        <dbReference type="ARBA" id="ARBA00022777"/>
    </source>
</evidence>
<dbReference type="AlphaFoldDB" id="A0A291Q8H9"/>
<accession>A0A291Q8H9</accession>
<dbReference type="Gene3D" id="1.10.10.10">
    <property type="entry name" value="Winged helix-like DNA-binding domain superfamily/Winged helix DNA-binding domain"/>
    <property type="match status" value="1"/>
</dbReference>
<evidence type="ECO:0000259" key="5">
    <source>
        <dbReference type="PROSITE" id="PS50921"/>
    </source>
</evidence>
<dbReference type="GO" id="GO:0003723">
    <property type="term" value="F:RNA binding"/>
    <property type="evidence" value="ECO:0007669"/>
    <property type="project" value="InterPro"/>
</dbReference>
<keyword evidence="4" id="KW-0804">Transcription</keyword>
<dbReference type="InterPro" id="IPR036388">
    <property type="entry name" value="WH-like_DNA-bd_sf"/>
</dbReference>
<reference evidence="6 7" key="1">
    <citation type="submission" date="2017-08" db="EMBL/GenBank/DDBJ databases">
        <title>Complete Genome Sequence of Streptomyces formicae KY5, the formicamycin producer.</title>
        <authorList>
            <person name="Holmes N.A."/>
            <person name="Devine R."/>
            <person name="Qin Z."/>
            <person name="Seipke R.F."/>
            <person name="Wilkinson B."/>
            <person name="Hutchings M.I."/>
        </authorList>
    </citation>
    <scope>NUCLEOTIDE SEQUENCE [LARGE SCALE GENOMIC DNA]</scope>
    <source>
        <strain evidence="6 7">KY5</strain>
    </source>
</reference>
<evidence type="ECO:0000256" key="4">
    <source>
        <dbReference type="ARBA" id="ARBA00023163"/>
    </source>
</evidence>
<sequence>MRDRDSELRLADILVESADTLTEGFDPETYLRWLADRCVELLGARGAGVMYAAEGEAVHLISGTRQQHVVHELLAVQHLGGPCLESFGTGEPVPPVPIDARSAAARWPDFVERADRHGIAGTYAVPLRNGGPTLGVLNVFVPHAPQVDDSRRDLRIAHALARAAAIGLRNHRTHTECRTLSDQLQTALDSRIRIEQAKGILAERWGVGMDEAFDVLRRFARRERLVIDVVATQVIKGEIHGGAFRQGRPELS</sequence>
<dbReference type="EMBL" id="CP022685">
    <property type="protein sequence ID" value="ATL28009.1"/>
    <property type="molecule type" value="Genomic_DNA"/>
</dbReference>
<name>A0A291Q8H9_9ACTN</name>
<dbReference type="InterPro" id="IPR012074">
    <property type="entry name" value="GAF_ANTAR"/>
</dbReference>
<gene>
    <name evidence="6" type="ORF">KY5_2991</name>
</gene>
<dbReference type="Proteomes" id="UP000221011">
    <property type="component" value="Chromosome"/>
</dbReference>
<dbReference type="SUPFAM" id="SSF55781">
    <property type="entry name" value="GAF domain-like"/>
    <property type="match status" value="1"/>
</dbReference>
<keyword evidence="2" id="KW-0418">Kinase</keyword>
<dbReference type="InterPro" id="IPR011006">
    <property type="entry name" value="CheY-like_superfamily"/>
</dbReference>
<keyword evidence="7" id="KW-1185">Reference proteome</keyword>
<dbReference type="KEGG" id="sfk:KY5_2991"/>
<dbReference type="Pfam" id="PF13185">
    <property type="entry name" value="GAF_2"/>
    <property type="match status" value="1"/>
</dbReference>